<comment type="caution">
    <text evidence="1">The sequence shown here is derived from an EMBL/GenBank/DDBJ whole genome shotgun (WGS) entry which is preliminary data.</text>
</comment>
<accession>A0AAE1BCG3</accession>
<dbReference type="Proteomes" id="UP001283361">
    <property type="component" value="Unassembled WGS sequence"/>
</dbReference>
<reference evidence="1" key="1">
    <citation type="journal article" date="2023" name="G3 (Bethesda)">
        <title>A reference genome for the long-term kleptoplast-retaining sea slug Elysia crispata morphotype clarki.</title>
        <authorList>
            <person name="Eastman K.E."/>
            <person name="Pendleton A.L."/>
            <person name="Shaikh M.A."/>
            <person name="Suttiyut T."/>
            <person name="Ogas R."/>
            <person name="Tomko P."/>
            <person name="Gavelis G."/>
            <person name="Widhalm J.R."/>
            <person name="Wisecaver J.H."/>
        </authorList>
    </citation>
    <scope>NUCLEOTIDE SEQUENCE</scope>
    <source>
        <strain evidence="1">ECLA1</strain>
    </source>
</reference>
<keyword evidence="2" id="KW-1185">Reference proteome</keyword>
<organism evidence="1 2">
    <name type="scientific">Elysia crispata</name>
    <name type="common">lettuce slug</name>
    <dbReference type="NCBI Taxonomy" id="231223"/>
    <lineage>
        <taxon>Eukaryota</taxon>
        <taxon>Metazoa</taxon>
        <taxon>Spiralia</taxon>
        <taxon>Lophotrochozoa</taxon>
        <taxon>Mollusca</taxon>
        <taxon>Gastropoda</taxon>
        <taxon>Heterobranchia</taxon>
        <taxon>Euthyneura</taxon>
        <taxon>Panpulmonata</taxon>
        <taxon>Sacoglossa</taxon>
        <taxon>Placobranchoidea</taxon>
        <taxon>Plakobranchidae</taxon>
        <taxon>Elysia</taxon>
    </lineage>
</organism>
<sequence length="154" mass="17138">MRKVLPVSQSNGATNTFAVGLTSRFTPWRNSPSMEQFKFAQIMWSDEDSRGQQTWRTVQTYPEVRVLTRSGMFQTLGSPGPVSAGLTEKSPDRWTSNIAQVSASCDSASGSSHGELLVSKRARLVSRSQALRRNYKHRQTVAGTHTGDSFHFTR</sequence>
<dbReference type="AlphaFoldDB" id="A0AAE1BCG3"/>
<evidence type="ECO:0000313" key="2">
    <source>
        <dbReference type="Proteomes" id="UP001283361"/>
    </source>
</evidence>
<gene>
    <name evidence="1" type="ORF">RRG08_029681</name>
</gene>
<dbReference type="EMBL" id="JAWDGP010000091">
    <property type="protein sequence ID" value="KAK3803753.1"/>
    <property type="molecule type" value="Genomic_DNA"/>
</dbReference>
<name>A0AAE1BCG3_9GAST</name>
<proteinExistence type="predicted"/>
<protein>
    <submittedName>
        <fullName evidence="1">Uncharacterized protein</fullName>
    </submittedName>
</protein>
<evidence type="ECO:0000313" key="1">
    <source>
        <dbReference type="EMBL" id="KAK3803753.1"/>
    </source>
</evidence>